<dbReference type="InterPro" id="IPR050186">
    <property type="entry name" value="TPT_transporter"/>
</dbReference>
<dbReference type="SUPFAM" id="SSF103481">
    <property type="entry name" value="Multidrug resistance efflux transporter EmrE"/>
    <property type="match status" value="2"/>
</dbReference>
<accession>A0A5J4YP04</accession>
<dbReference type="Pfam" id="PF03151">
    <property type="entry name" value="TPT"/>
    <property type="match status" value="2"/>
</dbReference>
<proteinExistence type="predicted"/>
<feature type="transmembrane region" description="Helical" evidence="6">
    <location>
        <begin position="322"/>
        <end position="343"/>
    </location>
</feature>
<evidence type="ECO:0000256" key="4">
    <source>
        <dbReference type="ARBA" id="ARBA00023136"/>
    </source>
</evidence>
<keyword evidence="2 6" id="KW-0812">Transmembrane</keyword>
<comment type="caution">
    <text evidence="8">The sequence shown here is derived from an EMBL/GenBank/DDBJ whole genome shotgun (WGS) entry which is preliminary data.</text>
</comment>
<dbReference type="OrthoDB" id="18894at2759"/>
<evidence type="ECO:0000256" key="6">
    <source>
        <dbReference type="SAM" id="Phobius"/>
    </source>
</evidence>
<feature type="transmembrane region" description="Helical" evidence="6">
    <location>
        <begin position="49"/>
        <end position="73"/>
    </location>
</feature>
<keyword evidence="8" id="KW-0813">Transport</keyword>
<keyword evidence="9" id="KW-1185">Reference proteome</keyword>
<feature type="transmembrane region" description="Helical" evidence="6">
    <location>
        <begin position="140"/>
        <end position="159"/>
    </location>
</feature>
<reference evidence="9" key="1">
    <citation type="journal article" date="2019" name="Nat. Commun.">
        <title>Expansion of phycobilisome linker gene families in mesophilic red algae.</title>
        <authorList>
            <person name="Lee J."/>
            <person name="Kim D."/>
            <person name="Bhattacharya D."/>
            <person name="Yoon H.S."/>
        </authorList>
    </citation>
    <scope>NUCLEOTIDE SEQUENCE [LARGE SCALE GENOMIC DNA]</scope>
    <source>
        <strain evidence="9">CCMP 1328</strain>
    </source>
</reference>
<dbReference type="Proteomes" id="UP000324585">
    <property type="component" value="Unassembled WGS sequence"/>
</dbReference>
<feature type="transmembrane region" description="Helical" evidence="6">
    <location>
        <begin position="349"/>
        <end position="368"/>
    </location>
</feature>
<feature type="domain" description="Sugar phosphate transporter" evidence="7">
    <location>
        <begin position="267"/>
        <end position="362"/>
    </location>
</feature>
<dbReference type="PANTHER" id="PTHR11132">
    <property type="entry name" value="SOLUTE CARRIER FAMILY 35"/>
    <property type="match status" value="1"/>
</dbReference>
<feature type="domain" description="Sugar phosphate transporter" evidence="7">
    <location>
        <begin position="22"/>
        <end position="199"/>
    </location>
</feature>
<dbReference type="AlphaFoldDB" id="A0A5J4YP04"/>
<dbReference type="OMA" id="WLMKSFP"/>
<evidence type="ECO:0000256" key="2">
    <source>
        <dbReference type="ARBA" id="ARBA00022692"/>
    </source>
</evidence>
<feature type="transmembrane region" description="Helical" evidence="6">
    <location>
        <begin position="289"/>
        <end position="310"/>
    </location>
</feature>
<sequence>MWECVDAGLRHGVRMEVCTTVALTALWFCLSATIIVVSKELLSGGAFPFPLLLTCNSNVVCFVLALLVTLAITPLQEFKTQARANALRLVPIALSIALEIGCSNVALKMLSVSFGTILKGAAPLFVMLFGIVLKVERFSFAMLACILTISAGLALATLGEIHGGSFGLLGALLQLVATALGGLRWALTQRVMVQQHHLHTHDILPQGRADIPASESERRSSRPDTCVEDLGEDGVTRTATGASHRSSHAHQHGAHSPLEVILYSAPWTAILLLPVALPVEAARSVREASWTLTTILALVAIGCMVFSLMWTEYALVQRTSSLAVSVAAVFKELVTIVAGVLVFGDHMDALNWVGFVVAQLGISAFVLVRHAEEVNRSTLVAVVHSENQMAHDLLDEDMSAPFLAEKEAQDTRTSMPVW</sequence>
<dbReference type="InterPro" id="IPR004853">
    <property type="entry name" value="Sugar_P_trans_dom"/>
</dbReference>
<feature type="transmembrane region" description="Helical" evidence="6">
    <location>
        <begin position="17"/>
        <end position="37"/>
    </location>
</feature>
<dbReference type="InterPro" id="IPR037185">
    <property type="entry name" value="EmrE-like"/>
</dbReference>
<keyword evidence="4 6" id="KW-0472">Membrane</keyword>
<evidence type="ECO:0000259" key="7">
    <source>
        <dbReference type="Pfam" id="PF03151"/>
    </source>
</evidence>
<feature type="transmembrane region" description="Helical" evidence="6">
    <location>
        <begin position="260"/>
        <end position="277"/>
    </location>
</feature>
<evidence type="ECO:0000256" key="5">
    <source>
        <dbReference type="SAM" id="MobiDB-lite"/>
    </source>
</evidence>
<organism evidence="8 9">
    <name type="scientific">Porphyridium purpureum</name>
    <name type="common">Red alga</name>
    <name type="synonym">Porphyridium cruentum</name>
    <dbReference type="NCBI Taxonomy" id="35688"/>
    <lineage>
        <taxon>Eukaryota</taxon>
        <taxon>Rhodophyta</taxon>
        <taxon>Bangiophyceae</taxon>
        <taxon>Porphyridiales</taxon>
        <taxon>Porphyridiaceae</taxon>
        <taxon>Porphyridium</taxon>
    </lineage>
</organism>
<keyword evidence="3 6" id="KW-1133">Transmembrane helix</keyword>
<gene>
    <name evidence="8" type="ORF">FVE85_7940</name>
</gene>
<evidence type="ECO:0000313" key="9">
    <source>
        <dbReference type="Proteomes" id="UP000324585"/>
    </source>
</evidence>
<feature type="transmembrane region" description="Helical" evidence="6">
    <location>
        <begin position="165"/>
        <end position="187"/>
    </location>
</feature>
<feature type="transmembrane region" description="Helical" evidence="6">
    <location>
        <begin position="85"/>
        <end position="106"/>
    </location>
</feature>
<feature type="region of interest" description="Disordered" evidence="5">
    <location>
        <begin position="209"/>
        <end position="232"/>
    </location>
</feature>
<name>A0A5J4YP04_PORPP</name>
<feature type="transmembrane region" description="Helical" evidence="6">
    <location>
        <begin position="112"/>
        <end position="133"/>
    </location>
</feature>
<evidence type="ECO:0000313" key="8">
    <source>
        <dbReference type="EMBL" id="KAA8492433.1"/>
    </source>
</evidence>
<protein>
    <submittedName>
        <fullName evidence="8">Putative nucleotide-sugar transporter YMD8</fullName>
    </submittedName>
</protein>
<comment type="subcellular location">
    <subcellularLocation>
        <location evidence="1">Membrane</location>
        <topology evidence="1">Multi-pass membrane protein</topology>
    </subcellularLocation>
</comment>
<dbReference type="GO" id="GO:0016020">
    <property type="term" value="C:membrane"/>
    <property type="evidence" value="ECO:0007669"/>
    <property type="project" value="UniProtKB-SubCell"/>
</dbReference>
<dbReference type="EMBL" id="VRMN01000009">
    <property type="protein sequence ID" value="KAA8492433.1"/>
    <property type="molecule type" value="Genomic_DNA"/>
</dbReference>
<keyword evidence="8" id="KW-0762">Sugar transport</keyword>
<evidence type="ECO:0000256" key="1">
    <source>
        <dbReference type="ARBA" id="ARBA00004141"/>
    </source>
</evidence>
<evidence type="ECO:0000256" key="3">
    <source>
        <dbReference type="ARBA" id="ARBA00022989"/>
    </source>
</evidence>